<protein>
    <submittedName>
        <fullName evidence="3">Helix-turn-helix transcriptional regulator</fullName>
    </submittedName>
</protein>
<dbReference type="InterPro" id="IPR001387">
    <property type="entry name" value="Cro/C1-type_HTH"/>
</dbReference>
<dbReference type="GO" id="GO:0003677">
    <property type="term" value="F:DNA binding"/>
    <property type="evidence" value="ECO:0007669"/>
    <property type="project" value="InterPro"/>
</dbReference>
<evidence type="ECO:0000313" key="4">
    <source>
        <dbReference type="Proteomes" id="UP000481583"/>
    </source>
</evidence>
<evidence type="ECO:0000259" key="2">
    <source>
        <dbReference type="PROSITE" id="PS50943"/>
    </source>
</evidence>
<reference evidence="3 4" key="1">
    <citation type="submission" date="2020-02" db="EMBL/GenBank/DDBJ databases">
        <title>Whole-genome analyses of novel actinobacteria.</title>
        <authorList>
            <person name="Sahin N."/>
        </authorList>
    </citation>
    <scope>NUCLEOTIDE SEQUENCE [LARGE SCALE GENOMIC DNA]</scope>
    <source>
        <strain evidence="3 4">A7024</strain>
    </source>
</reference>
<dbReference type="AlphaFoldDB" id="A0A6G4U622"/>
<gene>
    <name evidence="3" type="ORF">G5C51_27440</name>
</gene>
<dbReference type="Pfam" id="PF01381">
    <property type="entry name" value="HTH_3"/>
    <property type="match status" value="1"/>
</dbReference>
<dbReference type="SUPFAM" id="SSF47413">
    <property type="entry name" value="lambda repressor-like DNA-binding domains"/>
    <property type="match status" value="1"/>
</dbReference>
<accession>A0A6G4U622</accession>
<organism evidence="3 4">
    <name type="scientific">Streptomyces coryli</name>
    <dbReference type="NCBI Taxonomy" id="1128680"/>
    <lineage>
        <taxon>Bacteria</taxon>
        <taxon>Bacillati</taxon>
        <taxon>Actinomycetota</taxon>
        <taxon>Actinomycetes</taxon>
        <taxon>Kitasatosporales</taxon>
        <taxon>Streptomycetaceae</taxon>
        <taxon>Streptomyces</taxon>
    </lineage>
</organism>
<feature type="region of interest" description="Disordered" evidence="1">
    <location>
        <begin position="148"/>
        <end position="218"/>
    </location>
</feature>
<evidence type="ECO:0000256" key="1">
    <source>
        <dbReference type="SAM" id="MobiDB-lite"/>
    </source>
</evidence>
<evidence type="ECO:0000313" key="3">
    <source>
        <dbReference type="EMBL" id="NGN67624.1"/>
    </source>
</evidence>
<dbReference type="InterPro" id="IPR010982">
    <property type="entry name" value="Lambda_DNA-bd_dom_sf"/>
</dbReference>
<dbReference type="PROSITE" id="PS50943">
    <property type="entry name" value="HTH_CROC1"/>
    <property type="match status" value="1"/>
</dbReference>
<dbReference type="RefSeq" id="WP_165240916.1">
    <property type="nucleotide sequence ID" value="NZ_JAAKZV010000152.1"/>
</dbReference>
<sequence length="534" mass="57624">MPDEKTAQLYNAVDELLTQSVVLPPPGERKRLREAHGLRQEDVATALHVRRATVGAWESENPRTQADPRGAERKAYARLLAKLAELYPPQAASAPEVPPQALTEAPVQPAPPPAAAEEAPAAGPAGPAGPCVLCGRPATDVVEGFTQHLDPADCTPTAPQPPPAGRAAVPVVSPGPEPAAAPPEPPEAPAVRPVSHPPRQSASQRTKSAGSGSELPVDEIHQVVVAEATKAGGDMEAATAALVKRAIPDAMALWHLTRVASRYDVLFRPPRPDILKKRSKQGADEIWEARPKWRNTALLKDKASPPREVTVLDMNGAYLAALKAHLPHKMLEHDTSGAYDRRRSGVYLITPPEWTHADLPNPIGNRDTPGELWVTDATLRLLLRASGPRYELCAPPVIHESWTAAGSESLLEKFRATLAAVREEALANNDAMTLEYVKSMYSKFVSTCGESSHNRDIERPEWMHIIHSQAFANLWWKAYKAHEAGLAVVQMAGTDELHVTGGDWRQVFDEGRGLAEVKVKDTYTIGGTTAGGGR</sequence>
<comment type="caution">
    <text evidence="3">The sequence shown here is derived from an EMBL/GenBank/DDBJ whole genome shotgun (WGS) entry which is preliminary data.</text>
</comment>
<dbReference type="Proteomes" id="UP000481583">
    <property type="component" value="Unassembled WGS sequence"/>
</dbReference>
<feature type="compositionally biased region" description="Low complexity" evidence="1">
    <location>
        <begin position="115"/>
        <end position="125"/>
    </location>
</feature>
<proteinExistence type="predicted"/>
<feature type="compositionally biased region" description="Pro residues" evidence="1">
    <location>
        <begin position="173"/>
        <end position="188"/>
    </location>
</feature>
<feature type="compositionally biased region" description="Polar residues" evidence="1">
    <location>
        <begin position="198"/>
        <end position="211"/>
    </location>
</feature>
<keyword evidence="4" id="KW-1185">Reference proteome</keyword>
<feature type="region of interest" description="Disordered" evidence="1">
    <location>
        <begin position="91"/>
        <end position="125"/>
    </location>
</feature>
<name>A0A6G4U622_9ACTN</name>
<feature type="domain" description="HTH cro/C1-type" evidence="2">
    <location>
        <begin position="30"/>
        <end position="61"/>
    </location>
</feature>
<dbReference type="EMBL" id="JAAKZV010000152">
    <property type="protein sequence ID" value="NGN67624.1"/>
    <property type="molecule type" value="Genomic_DNA"/>
</dbReference>
<dbReference type="CDD" id="cd00093">
    <property type="entry name" value="HTH_XRE"/>
    <property type="match status" value="1"/>
</dbReference>
<dbReference type="Gene3D" id="1.10.260.40">
    <property type="entry name" value="lambda repressor-like DNA-binding domains"/>
    <property type="match status" value="1"/>
</dbReference>